<dbReference type="Gene3D" id="3.30.70.270">
    <property type="match status" value="1"/>
</dbReference>
<keyword evidence="10" id="KW-0548">Nucleotidyltransferase</keyword>
<gene>
    <name evidence="10" type="ORF">QFW80_06645</name>
</gene>
<accession>A0ABT6JHP5</accession>
<dbReference type="NCBIfam" id="TIGR00229">
    <property type="entry name" value="sensory_box"/>
    <property type="match status" value="1"/>
</dbReference>
<keyword evidence="3 6" id="KW-0812">Transmembrane</keyword>
<keyword evidence="10" id="KW-0808">Transferase</keyword>
<dbReference type="PROSITE" id="PS50113">
    <property type="entry name" value="PAC"/>
    <property type="match status" value="1"/>
</dbReference>
<dbReference type="EMBL" id="JARXRN010000021">
    <property type="protein sequence ID" value="MDH5830195.1"/>
    <property type="molecule type" value="Genomic_DNA"/>
</dbReference>
<evidence type="ECO:0000256" key="6">
    <source>
        <dbReference type="SAM" id="Phobius"/>
    </source>
</evidence>
<proteinExistence type="predicted"/>
<dbReference type="Gene3D" id="3.30.450.20">
    <property type="entry name" value="PAS domain"/>
    <property type="match status" value="1"/>
</dbReference>
<feature type="transmembrane region" description="Helical" evidence="6">
    <location>
        <begin position="268"/>
        <end position="289"/>
    </location>
</feature>
<dbReference type="Pfam" id="PF05231">
    <property type="entry name" value="MASE1"/>
    <property type="match status" value="1"/>
</dbReference>
<keyword evidence="2" id="KW-1003">Cell membrane</keyword>
<feature type="transmembrane region" description="Helical" evidence="6">
    <location>
        <begin position="120"/>
        <end position="146"/>
    </location>
</feature>
<feature type="transmembrane region" description="Helical" evidence="6">
    <location>
        <begin position="12"/>
        <end position="33"/>
    </location>
</feature>
<dbReference type="NCBIfam" id="TIGR00254">
    <property type="entry name" value="GGDEF"/>
    <property type="match status" value="1"/>
</dbReference>
<dbReference type="Pfam" id="PF08447">
    <property type="entry name" value="PAS_3"/>
    <property type="match status" value="1"/>
</dbReference>
<dbReference type="InterPro" id="IPR043128">
    <property type="entry name" value="Rev_trsase/Diguanyl_cyclase"/>
</dbReference>
<feature type="domain" description="GGDEF" evidence="9">
    <location>
        <begin position="465"/>
        <end position="596"/>
    </location>
</feature>
<evidence type="ECO:0000259" key="8">
    <source>
        <dbReference type="PROSITE" id="PS50113"/>
    </source>
</evidence>
<reference evidence="10 11" key="1">
    <citation type="submission" date="2023-04" db="EMBL/GenBank/DDBJ databases">
        <title>Luteimonas sp. M1R5S18.</title>
        <authorList>
            <person name="Sun J.-Q."/>
        </authorList>
    </citation>
    <scope>NUCLEOTIDE SEQUENCE [LARGE SCALE GENOMIC DNA]</scope>
    <source>
        <strain evidence="10 11">M1R5S18</strain>
    </source>
</reference>
<dbReference type="PROSITE" id="PS50887">
    <property type="entry name" value="GGDEF"/>
    <property type="match status" value="1"/>
</dbReference>
<feature type="domain" description="PAC" evidence="8">
    <location>
        <begin position="373"/>
        <end position="426"/>
    </location>
</feature>
<dbReference type="SMART" id="SM00267">
    <property type="entry name" value="GGDEF"/>
    <property type="match status" value="1"/>
</dbReference>
<dbReference type="Pfam" id="PF00990">
    <property type="entry name" value="GGDEF"/>
    <property type="match status" value="1"/>
</dbReference>
<evidence type="ECO:0000313" key="11">
    <source>
        <dbReference type="Proteomes" id="UP001156831"/>
    </source>
</evidence>
<keyword evidence="5 6" id="KW-0472">Membrane</keyword>
<dbReference type="InterPro" id="IPR000160">
    <property type="entry name" value="GGDEF_dom"/>
</dbReference>
<keyword evidence="4 6" id="KW-1133">Transmembrane helix</keyword>
<evidence type="ECO:0000256" key="1">
    <source>
        <dbReference type="ARBA" id="ARBA00004651"/>
    </source>
</evidence>
<dbReference type="CDD" id="cd01949">
    <property type="entry name" value="GGDEF"/>
    <property type="match status" value="1"/>
</dbReference>
<sequence>MADRPTWSRSYWFDRCILAVLIASTAWLSLALARGPGELAAIWIGNGILAGWLLSRRTTTWRGYIAVAFVAELAARMLAGDEAPYAVAIAACNLIEALVVAGAVRWRVSDTRDPRDWMRMGGIATAATLLACAGSGALAAGVAHAMHAQPFLPALGRWFSAHVVGMVVVATMTLVAQRERTRLFALRGRTGSLLASLALLVATTAGVFLTDYAVLFLAYPPLLLVAVQHRFVGAGLGVIAMALVAATLTTLGHGPLWQQGLDDTGRIALIQLYIAGGCLMTIPVCLALAERDRLAGRLRESERRYRMLADHSHDAITRVRADGERVYVSPAATEMLGWDADELLGSRWSIVHPDDRDALEQSMASALASGEPRTDQYRLRHREGHYVWVEAVSRAIPADDGSGRTELMINARNISRRVAAEQALAESRRELERQSRVDPLTDLANRRQFDERLSLACKRLQRHGTPIGLLAMDIDRFKSINDGHGHATGDAVLQAFARRLCESVRETDLVARVGGDEFVILLEDGSADGAEAVARKVVAAMTAPVEAGGKPLEVSTSIGVAHAREPVDPATLMARADAALYVAKQAGRNRYHVATPY</sequence>
<dbReference type="RefSeq" id="WP_280600743.1">
    <property type="nucleotide sequence ID" value="NZ_JARXRN010000021.1"/>
</dbReference>
<dbReference type="SUPFAM" id="SSF55785">
    <property type="entry name" value="PYP-like sensor domain (PAS domain)"/>
    <property type="match status" value="1"/>
</dbReference>
<name>A0ABT6JHP5_9GAMM</name>
<feature type="transmembrane region" description="Helical" evidence="6">
    <location>
        <begin position="85"/>
        <end position="108"/>
    </location>
</feature>
<dbReference type="InterPro" id="IPR029787">
    <property type="entry name" value="Nucleotide_cyclase"/>
</dbReference>
<dbReference type="EC" id="2.7.7.65" evidence="10"/>
<dbReference type="CDD" id="cd00130">
    <property type="entry name" value="PAS"/>
    <property type="match status" value="1"/>
</dbReference>
<protein>
    <submittedName>
        <fullName evidence="10">Diguanylate cyclase</fullName>
        <ecNumber evidence="10">2.7.7.65</ecNumber>
    </submittedName>
</protein>
<comment type="caution">
    <text evidence="10">The sequence shown here is derived from an EMBL/GenBank/DDBJ whole genome shotgun (WGS) entry which is preliminary data.</text>
</comment>
<dbReference type="InterPro" id="IPR052155">
    <property type="entry name" value="Biofilm_reg_signaling"/>
</dbReference>
<dbReference type="Proteomes" id="UP001156831">
    <property type="component" value="Unassembled WGS sequence"/>
</dbReference>
<evidence type="ECO:0000256" key="2">
    <source>
        <dbReference type="ARBA" id="ARBA00022475"/>
    </source>
</evidence>
<dbReference type="PANTHER" id="PTHR44757:SF2">
    <property type="entry name" value="BIOFILM ARCHITECTURE MAINTENANCE PROTEIN MBAA"/>
    <property type="match status" value="1"/>
</dbReference>
<evidence type="ECO:0000256" key="4">
    <source>
        <dbReference type="ARBA" id="ARBA00022989"/>
    </source>
</evidence>
<dbReference type="GO" id="GO:0052621">
    <property type="term" value="F:diguanylate cyclase activity"/>
    <property type="evidence" value="ECO:0007669"/>
    <property type="project" value="UniProtKB-EC"/>
</dbReference>
<feature type="transmembrane region" description="Helical" evidence="6">
    <location>
        <begin position="197"/>
        <end position="219"/>
    </location>
</feature>
<evidence type="ECO:0000259" key="7">
    <source>
        <dbReference type="PROSITE" id="PS50112"/>
    </source>
</evidence>
<evidence type="ECO:0000256" key="5">
    <source>
        <dbReference type="ARBA" id="ARBA00023136"/>
    </source>
</evidence>
<keyword evidence="11" id="KW-1185">Reference proteome</keyword>
<comment type="subcellular location">
    <subcellularLocation>
        <location evidence="1">Cell membrane</location>
        <topology evidence="1">Multi-pass membrane protein</topology>
    </subcellularLocation>
</comment>
<evidence type="ECO:0000256" key="3">
    <source>
        <dbReference type="ARBA" id="ARBA00022692"/>
    </source>
</evidence>
<dbReference type="PROSITE" id="PS50112">
    <property type="entry name" value="PAS"/>
    <property type="match status" value="1"/>
</dbReference>
<feature type="transmembrane region" description="Helical" evidence="6">
    <location>
        <begin position="61"/>
        <end position="79"/>
    </location>
</feature>
<dbReference type="SMART" id="SM00091">
    <property type="entry name" value="PAS"/>
    <property type="match status" value="1"/>
</dbReference>
<evidence type="ECO:0000259" key="9">
    <source>
        <dbReference type="PROSITE" id="PS50887"/>
    </source>
</evidence>
<feature type="domain" description="PAS" evidence="7">
    <location>
        <begin position="301"/>
        <end position="370"/>
    </location>
</feature>
<dbReference type="InterPro" id="IPR013655">
    <property type="entry name" value="PAS_fold_3"/>
</dbReference>
<evidence type="ECO:0000313" key="10">
    <source>
        <dbReference type="EMBL" id="MDH5830195.1"/>
    </source>
</evidence>
<dbReference type="InterPro" id="IPR035965">
    <property type="entry name" value="PAS-like_dom_sf"/>
</dbReference>
<feature type="transmembrane region" description="Helical" evidence="6">
    <location>
        <begin position="231"/>
        <end position="256"/>
    </location>
</feature>
<feature type="transmembrane region" description="Helical" evidence="6">
    <location>
        <begin position="39"/>
        <end position="54"/>
    </location>
</feature>
<dbReference type="InterPro" id="IPR007895">
    <property type="entry name" value="MASE1"/>
</dbReference>
<dbReference type="PANTHER" id="PTHR44757">
    <property type="entry name" value="DIGUANYLATE CYCLASE DGCP"/>
    <property type="match status" value="1"/>
</dbReference>
<dbReference type="InterPro" id="IPR000700">
    <property type="entry name" value="PAS-assoc_C"/>
</dbReference>
<feature type="transmembrane region" description="Helical" evidence="6">
    <location>
        <begin position="158"/>
        <end position="176"/>
    </location>
</feature>
<organism evidence="10 11">
    <name type="scientific">Luteimonas rhizosphaericola</name>
    <dbReference type="NCBI Taxonomy" id="3042024"/>
    <lineage>
        <taxon>Bacteria</taxon>
        <taxon>Pseudomonadati</taxon>
        <taxon>Pseudomonadota</taxon>
        <taxon>Gammaproteobacteria</taxon>
        <taxon>Lysobacterales</taxon>
        <taxon>Lysobacteraceae</taxon>
        <taxon>Luteimonas</taxon>
    </lineage>
</organism>
<dbReference type="InterPro" id="IPR000014">
    <property type="entry name" value="PAS"/>
</dbReference>
<dbReference type="SUPFAM" id="SSF55073">
    <property type="entry name" value="Nucleotide cyclase"/>
    <property type="match status" value="1"/>
</dbReference>